<evidence type="ECO:0000313" key="2">
    <source>
        <dbReference type="EMBL" id="MDQ0350345.1"/>
    </source>
</evidence>
<reference evidence="2 3" key="1">
    <citation type="submission" date="2023-07" db="EMBL/GenBank/DDBJ databases">
        <title>Genomic Encyclopedia of Type Strains, Phase IV (KMG-IV): sequencing the most valuable type-strain genomes for metagenomic binning, comparative biology and taxonomic classification.</title>
        <authorList>
            <person name="Goeker M."/>
        </authorList>
    </citation>
    <scope>NUCLEOTIDE SEQUENCE [LARGE SCALE GENOMIC DNA]</scope>
    <source>
        <strain evidence="2 3">DSM 15448</strain>
    </source>
</reference>
<dbReference type="RefSeq" id="WP_307065112.1">
    <property type="nucleotide sequence ID" value="NZ_JAUSUP010000001.1"/>
</dbReference>
<protein>
    <submittedName>
        <fullName evidence="2">Cell division protein FtsW (Lipid II flippase)</fullName>
    </submittedName>
</protein>
<accession>A0ABU0DPQ2</accession>
<dbReference type="GO" id="GO:0051301">
    <property type="term" value="P:cell division"/>
    <property type="evidence" value="ECO:0007669"/>
    <property type="project" value="UniProtKB-KW"/>
</dbReference>
<keyword evidence="3" id="KW-1185">Reference proteome</keyword>
<keyword evidence="2" id="KW-0131">Cell cycle</keyword>
<keyword evidence="1" id="KW-0812">Transmembrane</keyword>
<name>A0ABU0DPQ2_9BACI</name>
<proteinExistence type="predicted"/>
<evidence type="ECO:0000313" key="3">
    <source>
        <dbReference type="Proteomes" id="UP001236723"/>
    </source>
</evidence>
<dbReference type="EMBL" id="JAUSUP010000001">
    <property type="protein sequence ID" value="MDQ0350345.1"/>
    <property type="molecule type" value="Genomic_DNA"/>
</dbReference>
<dbReference type="Proteomes" id="UP001236723">
    <property type="component" value="Unassembled WGS sequence"/>
</dbReference>
<gene>
    <name evidence="2" type="ORF">J2R98_000148</name>
</gene>
<keyword evidence="1" id="KW-1133">Transmembrane helix</keyword>
<keyword evidence="2" id="KW-0132">Cell division</keyword>
<feature type="transmembrane region" description="Helical" evidence="1">
    <location>
        <begin position="36"/>
        <end position="57"/>
    </location>
</feature>
<keyword evidence="1" id="KW-0472">Membrane</keyword>
<organism evidence="2 3">
    <name type="scientific">Alkalibacillus filiformis</name>
    <dbReference type="NCBI Taxonomy" id="200990"/>
    <lineage>
        <taxon>Bacteria</taxon>
        <taxon>Bacillati</taxon>
        <taxon>Bacillota</taxon>
        <taxon>Bacilli</taxon>
        <taxon>Bacillales</taxon>
        <taxon>Bacillaceae</taxon>
        <taxon>Alkalibacillus</taxon>
    </lineage>
</organism>
<comment type="caution">
    <text evidence="2">The sequence shown here is derived from an EMBL/GenBank/DDBJ whole genome shotgun (WGS) entry which is preliminary data.</text>
</comment>
<feature type="transmembrane region" description="Helical" evidence="1">
    <location>
        <begin position="6"/>
        <end position="24"/>
    </location>
</feature>
<sequence length="66" mass="7622">MNFMIPFTIILIMMSVGITVMYSAIKDYRNESTKTFNTFISTFILFVVGLVLFLYGADGFWEVLSY</sequence>
<evidence type="ECO:0000256" key="1">
    <source>
        <dbReference type="SAM" id="Phobius"/>
    </source>
</evidence>